<keyword evidence="8" id="KW-1185">Reference proteome</keyword>
<dbReference type="OrthoDB" id="9772100at2"/>
<keyword evidence="3 4" id="KW-0597">Phosphoprotein</keyword>
<dbReference type="PANTHER" id="PTHR43065:SF42">
    <property type="entry name" value="TWO-COMPONENT SENSOR PPRA"/>
    <property type="match status" value="1"/>
</dbReference>
<dbReference type="SUPFAM" id="SSF47384">
    <property type="entry name" value="Homodimeric domain of signal transducing histidine kinase"/>
    <property type="match status" value="1"/>
</dbReference>
<evidence type="ECO:0000313" key="7">
    <source>
        <dbReference type="EMBL" id="SKA57914.1"/>
    </source>
</evidence>
<dbReference type="RefSeq" id="WP_078753120.1">
    <property type="nucleotide sequence ID" value="NZ_FUXU01000037.1"/>
</dbReference>
<dbReference type="Gene3D" id="3.40.50.2300">
    <property type="match status" value="1"/>
</dbReference>
<dbReference type="InterPro" id="IPR003594">
    <property type="entry name" value="HATPase_dom"/>
</dbReference>
<dbReference type="Pfam" id="PF02518">
    <property type="entry name" value="HATPase_c"/>
    <property type="match status" value="1"/>
</dbReference>
<dbReference type="SMART" id="SM00388">
    <property type="entry name" value="HisKA"/>
    <property type="match status" value="1"/>
</dbReference>
<dbReference type="SMART" id="SM00448">
    <property type="entry name" value="REC"/>
    <property type="match status" value="1"/>
</dbReference>
<dbReference type="PROSITE" id="PS50109">
    <property type="entry name" value="HIS_KIN"/>
    <property type="match status" value="1"/>
</dbReference>
<feature type="domain" description="Histidine kinase" evidence="5">
    <location>
        <begin position="181"/>
        <end position="419"/>
    </location>
</feature>
<dbReference type="SMART" id="SM00387">
    <property type="entry name" value="HATPase_c"/>
    <property type="match status" value="1"/>
</dbReference>
<evidence type="ECO:0000256" key="2">
    <source>
        <dbReference type="ARBA" id="ARBA00012438"/>
    </source>
</evidence>
<feature type="domain" description="Response regulatory" evidence="6">
    <location>
        <begin position="20"/>
        <end position="136"/>
    </location>
</feature>
<proteinExistence type="predicted"/>
<keyword evidence="7" id="KW-0808">Transferase</keyword>
<dbReference type="Pfam" id="PF00072">
    <property type="entry name" value="Response_reg"/>
    <property type="match status" value="1"/>
</dbReference>
<name>A0A1T4UZ50_9GAMM</name>
<dbReference type="InterPro" id="IPR036890">
    <property type="entry name" value="HATPase_C_sf"/>
</dbReference>
<dbReference type="Pfam" id="PF00512">
    <property type="entry name" value="HisKA"/>
    <property type="match status" value="1"/>
</dbReference>
<dbReference type="InterPro" id="IPR003661">
    <property type="entry name" value="HisK_dim/P_dom"/>
</dbReference>
<dbReference type="CDD" id="cd00082">
    <property type="entry name" value="HisKA"/>
    <property type="match status" value="1"/>
</dbReference>
<comment type="catalytic activity">
    <reaction evidence="1">
        <text>ATP + protein L-histidine = ADP + protein N-phospho-L-histidine.</text>
        <dbReference type="EC" id="2.7.13.3"/>
    </reaction>
</comment>
<reference evidence="8" key="1">
    <citation type="submission" date="2017-02" db="EMBL/GenBank/DDBJ databases">
        <authorList>
            <person name="Varghese N."/>
            <person name="Submissions S."/>
        </authorList>
    </citation>
    <scope>NUCLEOTIDE SEQUENCE [LARGE SCALE GENOMIC DNA]</scope>
    <source>
        <strain evidence="8">DSM 22720</strain>
    </source>
</reference>
<dbReference type="Gene3D" id="3.30.565.10">
    <property type="entry name" value="Histidine kinase-like ATPase, C-terminal domain"/>
    <property type="match status" value="1"/>
</dbReference>
<dbReference type="SUPFAM" id="SSF55874">
    <property type="entry name" value="ATPase domain of HSP90 chaperone/DNA topoisomerase II/histidine kinase"/>
    <property type="match status" value="1"/>
</dbReference>
<dbReference type="Gene3D" id="1.10.287.130">
    <property type="match status" value="1"/>
</dbReference>
<dbReference type="InterPro" id="IPR011006">
    <property type="entry name" value="CheY-like_superfamily"/>
</dbReference>
<evidence type="ECO:0000256" key="1">
    <source>
        <dbReference type="ARBA" id="ARBA00000085"/>
    </source>
</evidence>
<evidence type="ECO:0000313" key="8">
    <source>
        <dbReference type="Proteomes" id="UP000190162"/>
    </source>
</evidence>
<dbReference type="Proteomes" id="UP000190162">
    <property type="component" value="Unassembled WGS sequence"/>
</dbReference>
<dbReference type="SUPFAM" id="SSF52172">
    <property type="entry name" value="CheY-like"/>
    <property type="match status" value="1"/>
</dbReference>
<dbReference type="AlphaFoldDB" id="A0A1T4UZ50"/>
<gene>
    <name evidence="7" type="ORF">SAMN02745132_02841</name>
</gene>
<organism evidence="7 8">
    <name type="scientific">Enterovibrio nigricans DSM 22720</name>
    <dbReference type="NCBI Taxonomy" id="1121868"/>
    <lineage>
        <taxon>Bacteria</taxon>
        <taxon>Pseudomonadati</taxon>
        <taxon>Pseudomonadota</taxon>
        <taxon>Gammaproteobacteria</taxon>
        <taxon>Vibrionales</taxon>
        <taxon>Vibrionaceae</taxon>
        <taxon>Enterovibrio</taxon>
    </lineage>
</organism>
<dbReference type="InterPro" id="IPR001789">
    <property type="entry name" value="Sig_transdc_resp-reg_receiver"/>
</dbReference>
<dbReference type="EMBL" id="FUXU01000037">
    <property type="protein sequence ID" value="SKA57914.1"/>
    <property type="molecule type" value="Genomic_DNA"/>
</dbReference>
<dbReference type="PRINTS" id="PR00344">
    <property type="entry name" value="BCTRLSENSOR"/>
</dbReference>
<dbReference type="GO" id="GO:0000155">
    <property type="term" value="F:phosphorelay sensor kinase activity"/>
    <property type="evidence" value="ECO:0007669"/>
    <property type="project" value="InterPro"/>
</dbReference>
<dbReference type="PROSITE" id="PS50110">
    <property type="entry name" value="RESPONSE_REGULATORY"/>
    <property type="match status" value="1"/>
</dbReference>
<evidence type="ECO:0000259" key="5">
    <source>
        <dbReference type="PROSITE" id="PS50109"/>
    </source>
</evidence>
<sequence>MDPKYQTQRVGVEEGNKMPVIAVVDDSAPLCEMLCELLNEEGYFTHPYVSGSDALEGIKRHQPDLILLDIDMPDMNGFDVCAKLKSDPQLMAIPVFFISSYSELDDKLRAFDCGALDYVTKPIHLAEVKARIKTHLSLRYYQQALQVRNDTLAATLMQLKSAQHQLVQAEKLASLGQLVAGVAHEINNPISFIIGNGHALKKNLDKLEGYLERVHASPQSQEAETMRKTSGIDIMFNDMPPMVSDILEAAGRVSTIVQDLSLLSAQQQAEKAALNLKEVVELAIKWVAASRHCEEHIHAERLEDIVVIGHKGQLVQVVVNLLNNALDACENAAIPSVIVQCAAENGHGWISISDNGTGISDSQLGQLFDPFFTTKLVGKGCGLGLAISYRLMAEHGGELTAENIPESGARFTLTVPLEDSSFLPD</sequence>
<evidence type="ECO:0000256" key="4">
    <source>
        <dbReference type="PROSITE-ProRule" id="PRU00169"/>
    </source>
</evidence>
<dbReference type="InterPro" id="IPR005467">
    <property type="entry name" value="His_kinase_dom"/>
</dbReference>
<keyword evidence="7" id="KW-0418">Kinase</keyword>
<dbReference type="EC" id="2.7.13.3" evidence="2"/>
<evidence type="ECO:0000259" key="6">
    <source>
        <dbReference type="PROSITE" id="PS50110"/>
    </source>
</evidence>
<dbReference type="PANTHER" id="PTHR43065">
    <property type="entry name" value="SENSOR HISTIDINE KINASE"/>
    <property type="match status" value="1"/>
</dbReference>
<accession>A0A1T4UZ50</accession>
<dbReference type="InterPro" id="IPR036097">
    <property type="entry name" value="HisK_dim/P_sf"/>
</dbReference>
<feature type="modified residue" description="4-aspartylphosphate" evidence="4">
    <location>
        <position position="69"/>
    </location>
</feature>
<dbReference type="InterPro" id="IPR004358">
    <property type="entry name" value="Sig_transdc_His_kin-like_C"/>
</dbReference>
<evidence type="ECO:0000256" key="3">
    <source>
        <dbReference type="ARBA" id="ARBA00022553"/>
    </source>
</evidence>
<protein>
    <recommendedName>
        <fullName evidence="2">histidine kinase</fullName>
        <ecNumber evidence="2">2.7.13.3</ecNumber>
    </recommendedName>
</protein>